<dbReference type="EMBL" id="BAAFSV010000002">
    <property type="protein sequence ID" value="GAB1314046.1"/>
    <property type="molecule type" value="Genomic_DNA"/>
</dbReference>
<dbReference type="RefSeq" id="XP_070915777.1">
    <property type="nucleotide sequence ID" value="XM_071059676.1"/>
</dbReference>
<accession>A0ABQ0G8J2</accession>
<feature type="region of interest" description="Disordered" evidence="1">
    <location>
        <begin position="122"/>
        <end position="157"/>
    </location>
</feature>
<feature type="compositionally biased region" description="Low complexity" evidence="1">
    <location>
        <begin position="122"/>
        <end position="140"/>
    </location>
</feature>
<comment type="caution">
    <text evidence="2">The sequence shown here is derived from an EMBL/GenBank/DDBJ whole genome shotgun (WGS) entry which is preliminary data.</text>
</comment>
<dbReference type="Proteomes" id="UP001628179">
    <property type="component" value="Unassembled WGS sequence"/>
</dbReference>
<reference evidence="2 3" key="1">
    <citation type="submission" date="2024-09" db="EMBL/GenBank/DDBJ databases">
        <title>Itraconazole resistance in Madurella fahalii resulting from another homologue of gene encoding cytochrome P450 14-alpha sterol demethylase (CYP51).</title>
        <authorList>
            <person name="Yoshioka I."/>
            <person name="Fahal A.H."/>
            <person name="Kaneko S."/>
            <person name="Yaguchi T."/>
        </authorList>
    </citation>
    <scope>NUCLEOTIDE SEQUENCE [LARGE SCALE GENOMIC DNA]</scope>
    <source>
        <strain evidence="2 3">IFM 68171</strain>
    </source>
</reference>
<protein>
    <submittedName>
        <fullName evidence="2">2EXR domain-containing protein</fullName>
    </submittedName>
</protein>
<dbReference type="PANTHER" id="PTHR42085">
    <property type="entry name" value="F-BOX DOMAIN-CONTAINING PROTEIN"/>
    <property type="match status" value="1"/>
</dbReference>
<organism evidence="2 3">
    <name type="scientific">Madurella fahalii</name>
    <dbReference type="NCBI Taxonomy" id="1157608"/>
    <lineage>
        <taxon>Eukaryota</taxon>
        <taxon>Fungi</taxon>
        <taxon>Dikarya</taxon>
        <taxon>Ascomycota</taxon>
        <taxon>Pezizomycotina</taxon>
        <taxon>Sordariomycetes</taxon>
        <taxon>Sordariomycetidae</taxon>
        <taxon>Sordariales</taxon>
        <taxon>Sordariales incertae sedis</taxon>
        <taxon>Madurella</taxon>
    </lineage>
</organism>
<evidence type="ECO:0000256" key="1">
    <source>
        <dbReference type="SAM" id="MobiDB-lite"/>
    </source>
</evidence>
<feature type="compositionally biased region" description="Pro residues" evidence="1">
    <location>
        <begin position="141"/>
        <end position="154"/>
    </location>
</feature>
<evidence type="ECO:0000313" key="3">
    <source>
        <dbReference type="Proteomes" id="UP001628179"/>
    </source>
</evidence>
<evidence type="ECO:0000313" key="2">
    <source>
        <dbReference type="EMBL" id="GAB1314046.1"/>
    </source>
</evidence>
<sequence length="245" mass="27694">MPREHPPTFLTLPLELRLEIYKHLLTLPPPPSRKDHPTTYRCSLAASCPTAHPAAKLYPQILRVNSQVNAEATPLLYTHNTFTLTKFNLPTIFMPWVVYPPVTTPRLAALIRRWHLRLRMDPPAAAQRSPQSDSDSRSSPSPSPSPEPPAPQPLDIPATFSHAETITLDLWRGTSGFLFGVGADVLRPFEQVRGVRHVRVEEMVYGFERYVSWLAGMMKSREGERVGEEYVPVDDAEGKRLVGWR</sequence>
<proteinExistence type="predicted"/>
<dbReference type="GeneID" id="98174999"/>
<dbReference type="PANTHER" id="PTHR42085:SF4">
    <property type="entry name" value="F-BOX DOMAIN-CONTAINING PROTEIN"/>
    <property type="match status" value="1"/>
</dbReference>
<gene>
    <name evidence="2" type="ORF">MFIFM68171_04256</name>
</gene>
<name>A0ABQ0G8J2_9PEZI</name>
<keyword evidence="3" id="KW-1185">Reference proteome</keyword>
<dbReference type="InterPro" id="IPR038883">
    <property type="entry name" value="AN11006-like"/>
</dbReference>